<protein>
    <submittedName>
        <fullName evidence="1">Uncharacterized protein</fullName>
    </submittedName>
</protein>
<reference evidence="1" key="1">
    <citation type="submission" date="2021-05" db="EMBL/GenBank/DDBJ databases">
        <authorList>
            <person name="Scholz U."/>
            <person name="Mascher M."/>
            <person name="Fiebig A."/>
        </authorList>
    </citation>
    <scope>NUCLEOTIDE SEQUENCE [LARGE SCALE GENOMIC DNA]</scope>
</reference>
<keyword evidence="2" id="KW-1185">Reference proteome</keyword>
<evidence type="ECO:0000313" key="2">
    <source>
        <dbReference type="Proteomes" id="UP001732700"/>
    </source>
</evidence>
<organism evidence="1 2">
    <name type="scientific">Avena sativa</name>
    <name type="common">Oat</name>
    <dbReference type="NCBI Taxonomy" id="4498"/>
    <lineage>
        <taxon>Eukaryota</taxon>
        <taxon>Viridiplantae</taxon>
        <taxon>Streptophyta</taxon>
        <taxon>Embryophyta</taxon>
        <taxon>Tracheophyta</taxon>
        <taxon>Spermatophyta</taxon>
        <taxon>Magnoliopsida</taxon>
        <taxon>Liliopsida</taxon>
        <taxon>Poales</taxon>
        <taxon>Poaceae</taxon>
        <taxon>BOP clade</taxon>
        <taxon>Pooideae</taxon>
        <taxon>Poodae</taxon>
        <taxon>Poeae</taxon>
        <taxon>Poeae Chloroplast Group 1 (Aveneae type)</taxon>
        <taxon>Aveninae</taxon>
        <taxon>Avena</taxon>
    </lineage>
</organism>
<dbReference type="EnsemblPlants" id="AVESA.00010b.r2.2CG0324560.1">
    <property type="protein sequence ID" value="AVESA.00010b.r2.2CG0324560.1.CDS"/>
    <property type="gene ID" value="AVESA.00010b.r2.2CG0324560"/>
</dbReference>
<evidence type="ECO:0000313" key="1">
    <source>
        <dbReference type="EnsemblPlants" id="AVESA.00010b.r2.2CG0324560.1.CDS"/>
    </source>
</evidence>
<sequence>MDIIISAIVGDLISRSASFVVTKCFQQQPGIDKILQRLERVVLRIDIVIEEADGRAITNQGMLHQLRVLRQGMYRGRYTLDALRFQAALGEVEGEEEETSHTSSALSKSSSAKRLCFSRTRSGSTNREALLFGSNTREELQQMVNTLEHTMAVMKEFLFFLESYPRILRQPYGTYLILDNCMFGRQAERQRLLNFLLRPSATTDFAVLPIVGPIRVGKTTLVEHVCMDETVRDHFLMICFFPEGSLNDEGLIDLRKNNTKVRHQNCASENRSLIILEIADDINEGTWRRLKSSITSITPCGGSKVIITSRSDGISYTVLSLPDHSLGVGATTYNTSFVPRRAFKYEPAKVQTPFFITKLLTTTKHLPHAHVAIVMQVTKWLVGHNIQVKKSAN</sequence>
<accession>A0ACD5UVY9</accession>
<name>A0ACD5UVY9_AVESA</name>
<reference evidence="1" key="2">
    <citation type="submission" date="2025-09" db="UniProtKB">
        <authorList>
            <consortium name="EnsemblPlants"/>
        </authorList>
    </citation>
    <scope>IDENTIFICATION</scope>
</reference>
<dbReference type="Proteomes" id="UP001732700">
    <property type="component" value="Chromosome 2C"/>
</dbReference>
<proteinExistence type="predicted"/>